<dbReference type="InterPro" id="IPR039367">
    <property type="entry name" value="Och1-like"/>
</dbReference>
<name>A0ABP0L4F8_9DINO</name>
<comment type="caution">
    <text evidence="2">The sequence shown here is derived from an EMBL/GenBank/DDBJ whole genome shotgun (WGS) entry which is preliminary data.</text>
</comment>
<dbReference type="InterPro" id="IPR007577">
    <property type="entry name" value="GlycoTrfase_DXD_sugar-bd_CS"/>
</dbReference>
<feature type="region of interest" description="Disordered" evidence="1">
    <location>
        <begin position="354"/>
        <end position="377"/>
    </location>
</feature>
<protein>
    <submittedName>
        <fullName evidence="2">Uncharacterized protein</fullName>
    </submittedName>
</protein>
<evidence type="ECO:0000256" key="1">
    <source>
        <dbReference type="SAM" id="MobiDB-lite"/>
    </source>
</evidence>
<dbReference type="Gene3D" id="3.90.550.20">
    <property type="match status" value="1"/>
</dbReference>
<organism evidence="2 3">
    <name type="scientific">Durusdinium trenchii</name>
    <dbReference type="NCBI Taxonomy" id="1381693"/>
    <lineage>
        <taxon>Eukaryota</taxon>
        <taxon>Sar</taxon>
        <taxon>Alveolata</taxon>
        <taxon>Dinophyceae</taxon>
        <taxon>Suessiales</taxon>
        <taxon>Symbiodiniaceae</taxon>
        <taxon>Durusdinium</taxon>
    </lineage>
</organism>
<dbReference type="EMBL" id="CAXAMM010014269">
    <property type="protein sequence ID" value="CAK9033290.1"/>
    <property type="molecule type" value="Genomic_DNA"/>
</dbReference>
<evidence type="ECO:0000313" key="2">
    <source>
        <dbReference type="EMBL" id="CAK9033290.1"/>
    </source>
</evidence>
<accession>A0ABP0L4F8</accession>
<gene>
    <name evidence="2" type="ORF">SCF082_LOCUS20434</name>
</gene>
<dbReference type="Proteomes" id="UP001642464">
    <property type="component" value="Unassembled WGS sequence"/>
</dbReference>
<feature type="region of interest" description="Disordered" evidence="1">
    <location>
        <begin position="695"/>
        <end position="726"/>
    </location>
</feature>
<dbReference type="PANTHER" id="PTHR31834">
    <property type="entry name" value="INITIATION-SPECIFIC ALPHA-1,6-MANNOSYLTRANSFERASE"/>
    <property type="match status" value="1"/>
</dbReference>
<dbReference type="PANTHER" id="PTHR31834:SF1">
    <property type="entry name" value="INITIATION-SPECIFIC ALPHA-1,6-MANNOSYLTRANSFERASE"/>
    <property type="match status" value="1"/>
</dbReference>
<feature type="region of interest" description="Disordered" evidence="1">
    <location>
        <begin position="956"/>
        <end position="982"/>
    </location>
</feature>
<reference evidence="2 3" key="1">
    <citation type="submission" date="2024-02" db="EMBL/GenBank/DDBJ databases">
        <authorList>
            <person name="Chen Y."/>
            <person name="Shah S."/>
            <person name="Dougan E. K."/>
            <person name="Thang M."/>
            <person name="Chan C."/>
        </authorList>
    </citation>
    <scope>NUCLEOTIDE SEQUENCE [LARGE SCALE GENOMIC DNA]</scope>
</reference>
<dbReference type="Pfam" id="PF04488">
    <property type="entry name" value="Gly_transf_sug"/>
    <property type="match status" value="1"/>
</dbReference>
<feature type="compositionally biased region" description="Low complexity" evidence="1">
    <location>
        <begin position="702"/>
        <end position="723"/>
    </location>
</feature>
<evidence type="ECO:0000313" key="3">
    <source>
        <dbReference type="Proteomes" id="UP001642464"/>
    </source>
</evidence>
<keyword evidence="3" id="KW-1185">Reference proteome</keyword>
<sequence>MASAPTFTLVLSDSTGYGWLPGGNLGGTALVVRDETKLVAAVVCSGSLVKPGTAGPCALDVVMEQWILPGGLEAFHAEHAVQVGIVPARESVPGRAYEGLQLARKCFGVPETPRTILNLVGKAYGNGKDPLHFKRSEASGAMDTLVTATVEDMRAQREVAATAEHRSAQDSAAEHRSAANDPWIAVVVCAGWNCTEKEILAESFVAARLASSRTWAEVVRVWSAHAAVKLPWTQVAPSLKAAPKILWQTCYADYPESARMMQEFASGLRRVFVDDPSCEAEVLALGGDALLARYRAWTQASHRADLWRYLRLHAQGGYYMDIKMCLLRPLEDTLREIYEEGNRLVAAAKTAAEGQRIAQPTDGGGQRIAPPPPEGQRIAQSSEEAVSIADWVLDRKLEEQPHLIMSRGANQEHVFQGNILACSPEHPLFARAIADCMSATPAQMRKRYLRFCEFLWAEMKRDLGREPCLGWNFCKTLEPIYLFEERLHKHGKQKVTRATTSLGTEIPIDGHLMHIAHSDLPYAATRAWGWNKKFIDVAMVGLAVNKDTAMEQSIAQLAPAQSIAQPEEEQSIAQHSPGQSIAQLLMGQSIAQSPTAQAEAAASAVAPEEAEEEGMAMEVTTNVLQQCQKIVADSVHYSDLVEAEVATLVGLGLRPAVERPDFLSCVRCKNSKRKEYKFQGSSEVRRHFQGHEDLPAEQPEQTTTSLAASAAAPPETTASSAAPLELVSTEPAGAKPIVRNRPGDCARVSVALEAGVWCEPDAASRAEAAKLTLPVANESTQLLAAVQRATGDMADFFVKVAAVVVLAVAQDRRGLAKALIALNPAPTSLQSIAQQQSGPSTWWDVTGEANVKWAVHWGDEAEPRYDLAIVQGDSYQYVKSSLYGTIVMRMVMDACEAVFADLPPEDQKLGFQAVCLQVNTALGERGNLARLLLSESAKRPWKFDLDPYTATQNYGGKRRRRLTAAQRASAKAEGRSQRVLMR</sequence>
<proteinExistence type="predicted"/>